<feature type="compositionally biased region" description="Acidic residues" evidence="1">
    <location>
        <begin position="225"/>
        <end position="235"/>
    </location>
</feature>
<feature type="region of interest" description="Disordered" evidence="1">
    <location>
        <begin position="193"/>
        <end position="235"/>
    </location>
</feature>
<name>A0A547PFC5_9SPHN</name>
<accession>A0A547PFC5</accession>
<comment type="caution">
    <text evidence="2">The sequence shown here is derived from an EMBL/GenBank/DDBJ whole genome shotgun (WGS) entry which is preliminary data.</text>
</comment>
<gene>
    <name evidence="2" type="ORF">FGU71_11010</name>
</gene>
<organism evidence="2 3">
    <name type="scientific">Erythrobacter insulae</name>
    <dbReference type="NCBI Taxonomy" id="2584124"/>
    <lineage>
        <taxon>Bacteria</taxon>
        <taxon>Pseudomonadati</taxon>
        <taxon>Pseudomonadota</taxon>
        <taxon>Alphaproteobacteria</taxon>
        <taxon>Sphingomonadales</taxon>
        <taxon>Erythrobacteraceae</taxon>
        <taxon>Erythrobacter/Porphyrobacter group</taxon>
        <taxon>Erythrobacter</taxon>
    </lineage>
</organism>
<feature type="compositionally biased region" description="Basic and acidic residues" evidence="1">
    <location>
        <begin position="87"/>
        <end position="101"/>
    </location>
</feature>
<dbReference type="Proteomes" id="UP000316343">
    <property type="component" value="Unassembled WGS sequence"/>
</dbReference>
<evidence type="ECO:0000256" key="1">
    <source>
        <dbReference type="SAM" id="MobiDB-lite"/>
    </source>
</evidence>
<feature type="compositionally biased region" description="Pro residues" evidence="1">
    <location>
        <begin position="210"/>
        <end position="219"/>
    </location>
</feature>
<evidence type="ECO:0000313" key="3">
    <source>
        <dbReference type="Proteomes" id="UP000316343"/>
    </source>
</evidence>
<evidence type="ECO:0000313" key="2">
    <source>
        <dbReference type="EMBL" id="TRD12836.1"/>
    </source>
</evidence>
<feature type="compositionally biased region" description="Polar residues" evidence="1">
    <location>
        <begin position="199"/>
        <end position="209"/>
    </location>
</feature>
<reference evidence="2 3" key="1">
    <citation type="submission" date="2019-06" db="EMBL/GenBank/DDBJ databases">
        <title>Erythrobacter insulae sp. nov., isolated from a tidal flat.</title>
        <authorList>
            <person name="Yoon J.-H."/>
        </authorList>
    </citation>
    <scope>NUCLEOTIDE SEQUENCE [LARGE SCALE GENOMIC DNA]</scope>
    <source>
        <strain evidence="2 3">JBTF-M21</strain>
    </source>
</reference>
<dbReference type="AlphaFoldDB" id="A0A547PFC5"/>
<dbReference type="EMBL" id="VHJK01000001">
    <property type="protein sequence ID" value="TRD12836.1"/>
    <property type="molecule type" value="Genomic_DNA"/>
</dbReference>
<protein>
    <submittedName>
        <fullName evidence="2">Uncharacterized protein</fullName>
    </submittedName>
</protein>
<sequence>MSAPSASLSAGAVFTDFDHSIYDGDAEVSEWGRWGRRGWRRNRVRGGDVLTGVLILGGIAAIASAANSNNRRDRDIDYRRERTNDRDDYRRNERRDPRRSDSGSGLDSAVDQCVSRIERDIRVETVDSVDRTAQGWTVTGALFNGGGFTCQIDANGQIADINYSGFQGSNFDTGNVNRARGADLQWTDARYGAARDRMNTSQQSAGSPSEPQPAYPGGPLPGEQFPDDVDADLNG</sequence>
<feature type="region of interest" description="Disordered" evidence="1">
    <location>
        <begin position="87"/>
        <end position="110"/>
    </location>
</feature>
<dbReference type="OrthoDB" id="7510861at2"/>
<proteinExistence type="predicted"/>
<keyword evidence="3" id="KW-1185">Reference proteome</keyword>